<evidence type="ECO:0000256" key="7">
    <source>
        <dbReference type="ARBA" id="ARBA00023004"/>
    </source>
</evidence>
<evidence type="ECO:0000313" key="12">
    <source>
        <dbReference type="EMBL" id="RHW46383.1"/>
    </source>
</evidence>
<organism evidence="12 13">
    <name type="scientific">Dermacoccus abyssi</name>
    <dbReference type="NCBI Taxonomy" id="322596"/>
    <lineage>
        <taxon>Bacteria</taxon>
        <taxon>Bacillati</taxon>
        <taxon>Actinomycetota</taxon>
        <taxon>Actinomycetes</taxon>
        <taxon>Micrococcales</taxon>
        <taxon>Dermacoccaceae</taxon>
        <taxon>Dermacoccus</taxon>
    </lineage>
</organism>
<evidence type="ECO:0000256" key="3">
    <source>
        <dbReference type="ARBA" id="ARBA00022714"/>
    </source>
</evidence>
<dbReference type="InterPro" id="IPR050415">
    <property type="entry name" value="MRET"/>
</dbReference>
<name>A0A417Z6X9_9MICO</name>
<dbReference type="PANTHER" id="PTHR47354">
    <property type="entry name" value="NADH OXIDOREDUCTASE HCR"/>
    <property type="match status" value="1"/>
</dbReference>
<keyword evidence="4" id="KW-0479">Metal-binding</keyword>
<comment type="caution">
    <text evidence="12">The sequence shown here is derived from an EMBL/GenBank/DDBJ whole genome shotgun (WGS) entry which is preliminary data.</text>
</comment>
<reference evidence="12 13" key="1">
    <citation type="submission" date="2018-08" db="EMBL/GenBank/DDBJ databases">
        <title>Whole genome sequence analysis of Dermacoccus abyssi bacteria isolated from Deep Mariana trench Micromonospora spp reveals genes involved in the environmental adaptation and production of secondary metabolites.</title>
        <authorList>
            <person name="Abdel-Mageed W.M."/>
            <person name="Lehri B."/>
            <person name="Nouioui I."/>
            <person name="Goodfellow I."/>
            <person name="Jaspars M."/>
            <person name="Karlyshev A."/>
        </authorList>
    </citation>
    <scope>NUCLEOTIDE SEQUENCE [LARGE SCALE GENOMIC DNA]</scope>
    <source>
        <strain evidence="12 13">MT1.1</strain>
    </source>
</reference>
<dbReference type="SUPFAM" id="SSF52343">
    <property type="entry name" value="Ferredoxin reductase-like, C-terminal NADP-linked domain"/>
    <property type="match status" value="1"/>
</dbReference>
<dbReference type="Gene3D" id="3.40.50.80">
    <property type="entry name" value="Nucleotide-binding domain of ferredoxin-NADP reductase (FNR) module"/>
    <property type="match status" value="1"/>
</dbReference>
<dbReference type="InterPro" id="IPR001709">
    <property type="entry name" value="Flavoprot_Pyr_Nucl_cyt_Rdtase"/>
</dbReference>
<dbReference type="GO" id="GO:0046872">
    <property type="term" value="F:metal ion binding"/>
    <property type="evidence" value="ECO:0007669"/>
    <property type="project" value="UniProtKB-KW"/>
</dbReference>
<dbReference type="InterPro" id="IPR012675">
    <property type="entry name" value="Beta-grasp_dom_sf"/>
</dbReference>
<dbReference type="PRINTS" id="PR00371">
    <property type="entry name" value="FPNCR"/>
</dbReference>
<keyword evidence="5" id="KW-0274">FAD</keyword>
<dbReference type="InterPro" id="IPR008333">
    <property type="entry name" value="Cbr1-like_FAD-bd_dom"/>
</dbReference>
<dbReference type="Pfam" id="PF00175">
    <property type="entry name" value="NAD_binding_1"/>
    <property type="match status" value="1"/>
</dbReference>
<evidence type="ECO:0000313" key="13">
    <source>
        <dbReference type="Proteomes" id="UP000285376"/>
    </source>
</evidence>
<keyword evidence="2" id="KW-0285">Flavoprotein</keyword>
<dbReference type="CDD" id="cd06216">
    <property type="entry name" value="FNR_iron_sulfur_binding_2"/>
    <property type="match status" value="1"/>
</dbReference>
<dbReference type="InterPro" id="IPR017938">
    <property type="entry name" value="Riboflavin_synthase-like_b-brl"/>
</dbReference>
<dbReference type="SUPFAM" id="SSF54292">
    <property type="entry name" value="2Fe-2S ferredoxin-like"/>
    <property type="match status" value="1"/>
</dbReference>
<dbReference type="PROSITE" id="PS51085">
    <property type="entry name" value="2FE2S_FER_2"/>
    <property type="match status" value="1"/>
</dbReference>
<dbReference type="Pfam" id="PF00111">
    <property type="entry name" value="Fer2"/>
    <property type="match status" value="1"/>
</dbReference>
<sequence length="388" mass="41273">MAVTSLSPTRTTSLPSVAQTSPAGSATRLAWRAVRALTTPLVPEDYVDLVDPLRSRRYLRARVVDVTPETADASTVTLQPGRGWLGHRPGQYIRIGVDIDGVRLWRAYSVTSGPRGDGNISITVKALTGGVVSAHLQESLRPGQIVQMEQADGAFTWNGGAEPVLFVTGGSGITPVMGMLRHRIDAEEAFAADTEHAESAHDIVVLHSAAHPEDVIFADELRSLDATGRIRLVERHTQAEGRLEPRELDDLVPDWRDRTTYACGPAGMLRALREYADLNGVADHLHTEEFTVELAEPGEGGALTLHDGSNTLELDVAGDTAILDAAEAAGALVPSGCRMGICYGCVLPLRSGNVRDLRTGEITSGSEGDGVMVQTCISSVAGACEIGR</sequence>
<proteinExistence type="predicted"/>
<dbReference type="SUPFAM" id="SSF63380">
    <property type="entry name" value="Riboflavin synthase domain-like"/>
    <property type="match status" value="1"/>
</dbReference>
<evidence type="ECO:0000256" key="2">
    <source>
        <dbReference type="ARBA" id="ARBA00022630"/>
    </source>
</evidence>
<feature type="domain" description="2Fe-2S ferredoxin-type" evidence="10">
    <location>
        <begin position="301"/>
        <end position="388"/>
    </location>
</feature>
<feature type="compositionally biased region" description="Low complexity" evidence="9">
    <location>
        <begin position="1"/>
        <end position="16"/>
    </location>
</feature>
<evidence type="ECO:0000256" key="9">
    <source>
        <dbReference type="SAM" id="MobiDB-lite"/>
    </source>
</evidence>
<dbReference type="GO" id="GO:0051537">
    <property type="term" value="F:2 iron, 2 sulfur cluster binding"/>
    <property type="evidence" value="ECO:0007669"/>
    <property type="project" value="UniProtKB-KW"/>
</dbReference>
<accession>A0A417Z6X9</accession>
<dbReference type="EMBL" id="QWLM01000005">
    <property type="protein sequence ID" value="RHW46383.1"/>
    <property type="molecule type" value="Genomic_DNA"/>
</dbReference>
<dbReference type="InterPro" id="IPR001041">
    <property type="entry name" value="2Fe-2S_ferredoxin-type"/>
</dbReference>
<dbReference type="InterPro" id="IPR039261">
    <property type="entry name" value="FNR_nucleotide-bd"/>
</dbReference>
<keyword evidence="7" id="KW-0408">Iron</keyword>
<dbReference type="InterPro" id="IPR001433">
    <property type="entry name" value="OxRdtase_FAD/NAD-bd"/>
</dbReference>
<evidence type="ECO:0000259" key="11">
    <source>
        <dbReference type="PROSITE" id="PS51384"/>
    </source>
</evidence>
<dbReference type="AlphaFoldDB" id="A0A417Z6X9"/>
<keyword evidence="3" id="KW-0001">2Fe-2S</keyword>
<evidence type="ECO:0000256" key="4">
    <source>
        <dbReference type="ARBA" id="ARBA00022723"/>
    </source>
</evidence>
<evidence type="ECO:0000256" key="8">
    <source>
        <dbReference type="ARBA" id="ARBA00023014"/>
    </source>
</evidence>
<dbReference type="InterPro" id="IPR017927">
    <property type="entry name" value="FAD-bd_FR_type"/>
</dbReference>
<dbReference type="Proteomes" id="UP000285376">
    <property type="component" value="Unassembled WGS sequence"/>
</dbReference>
<feature type="domain" description="FAD-binding FR-type" evidence="11">
    <location>
        <begin position="56"/>
        <end position="158"/>
    </location>
</feature>
<gene>
    <name evidence="12" type="ORF">D1832_06030</name>
</gene>
<dbReference type="GO" id="GO:0016491">
    <property type="term" value="F:oxidoreductase activity"/>
    <property type="evidence" value="ECO:0007669"/>
    <property type="project" value="UniProtKB-KW"/>
</dbReference>
<dbReference type="Gene3D" id="3.10.20.30">
    <property type="match status" value="1"/>
</dbReference>
<dbReference type="PROSITE" id="PS51384">
    <property type="entry name" value="FAD_FR"/>
    <property type="match status" value="1"/>
</dbReference>
<comment type="cofactor">
    <cofactor evidence="1">
        <name>FAD</name>
        <dbReference type="ChEBI" id="CHEBI:57692"/>
    </cofactor>
</comment>
<evidence type="ECO:0000256" key="5">
    <source>
        <dbReference type="ARBA" id="ARBA00022827"/>
    </source>
</evidence>
<dbReference type="CDD" id="cd00207">
    <property type="entry name" value="fer2"/>
    <property type="match status" value="1"/>
</dbReference>
<dbReference type="InterPro" id="IPR036010">
    <property type="entry name" value="2Fe-2S_ferredoxin-like_sf"/>
</dbReference>
<protein>
    <submittedName>
        <fullName evidence="12">Ferredoxin reductase</fullName>
    </submittedName>
</protein>
<evidence type="ECO:0000256" key="1">
    <source>
        <dbReference type="ARBA" id="ARBA00001974"/>
    </source>
</evidence>
<keyword evidence="8" id="KW-0411">Iron-sulfur</keyword>
<dbReference type="Pfam" id="PF00970">
    <property type="entry name" value="FAD_binding_6"/>
    <property type="match status" value="1"/>
</dbReference>
<evidence type="ECO:0000259" key="10">
    <source>
        <dbReference type="PROSITE" id="PS51085"/>
    </source>
</evidence>
<dbReference type="PANTHER" id="PTHR47354:SF6">
    <property type="entry name" value="NADH OXIDOREDUCTASE HCR"/>
    <property type="match status" value="1"/>
</dbReference>
<evidence type="ECO:0000256" key="6">
    <source>
        <dbReference type="ARBA" id="ARBA00023002"/>
    </source>
</evidence>
<dbReference type="Gene3D" id="2.40.30.10">
    <property type="entry name" value="Translation factors"/>
    <property type="match status" value="1"/>
</dbReference>
<keyword evidence="6" id="KW-0560">Oxidoreductase</keyword>
<dbReference type="PRINTS" id="PR00410">
    <property type="entry name" value="PHEHYDRXLASE"/>
</dbReference>
<feature type="region of interest" description="Disordered" evidence="9">
    <location>
        <begin position="1"/>
        <end position="20"/>
    </location>
</feature>
<dbReference type="RefSeq" id="WP_118913069.1">
    <property type="nucleotide sequence ID" value="NZ_CBCRVH010000004.1"/>
</dbReference>